<organism evidence="8 9">
    <name type="scientific">Phaeosphaeria nodorum (strain SN15 / ATCC MYA-4574 / FGSC 10173)</name>
    <name type="common">Glume blotch fungus</name>
    <name type="synonym">Parastagonospora nodorum</name>
    <dbReference type="NCBI Taxonomy" id="321614"/>
    <lineage>
        <taxon>Eukaryota</taxon>
        <taxon>Fungi</taxon>
        <taxon>Dikarya</taxon>
        <taxon>Ascomycota</taxon>
        <taxon>Pezizomycotina</taxon>
        <taxon>Dothideomycetes</taxon>
        <taxon>Pleosporomycetidae</taxon>
        <taxon>Pleosporales</taxon>
        <taxon>Pleosporineae</taxon>
        <taxon>Phaeosphaeriaceae</taxon>
        <taxon>Parastagonospora</taxon>
    </lineage>
</organism>
<evidence type="ECO:0000256" key="6">
    <source>
        <dbReference type="SAM" id="Phobius"/>
    </source>
</evidence>
<dbReference type="Pfam" id="PF20684">
    <property type="entry name" value="Fung_rhodopsin"/>
    <property type="match status" value="1"/>
</dbReference>
<keyword evidence="3 6" id="KW-1133">Transmembrane helix</keyword>
<comment type="similarity">
    <text evidence="5">Belongs to the SAT4 family.</text>
</comment>
<dbReference type="AlphaFoldDB" id="A0A7U2EW84"/>
<evidence type="ECO:0000313" key="8">
    <source>
        <dbReference type="EMBL" id="QRC93862.1"/>
    </source>
</evidence>
<sequence length="357" mass="39590">MLFASYVAAVIVLALLSLLFLIARYSTKRTMRLPWTSDDTLLLLSLICLYIVVALFLVAMVAGHVHEHIQTANKSRLQLTLMVLWLFRIPMALGLTLTRCAIAVFFIRTLFTHGFPWLRHVAYGCIFFANGTGLATILGVLLHCHPIKYNWTLPLKQSGHCFNLEPFVVTMAALGVALDLLTWTIPHCVVWQLQLRLAHKMAITAIFALGILNILVGGLRISVLTEVAYGRDVTYGIGTSLMWAIAQMSTGIVVACCPHLRPLFEKIVPNKFVRVHTRTSTPQDSPLRTRQASITVMTRIELQGSSPSPAINTSVFHEGHLEPWAPTFVVGTNPVMEEAQDIKCCTGCIPLCPRHLA</sequence>
<dbReference type="VEuPathDB" id="FungiDB:JI435_156290"/>
<gene>
    <name evidence="8" type="ORF">JI435_156290</name>
</gene>
<dbReference type="InterPro" id="IPR052337">
    <property type="entry name" value="SAT4-like"/>
</dbReference>
<evidence type="ECO:0000256" key="1">
    <source>
        <dbReference type="ARBA" id="ARBA00004141"/>
    </source>
</evidence>
<reference evidence="9" key="1">
    <citation type="journal article" date="2021" name="BMC Genomics">
        <title>Chromosome-level genome assembly and manually-curated proteome of model necrotroph Parastagonospora nodorum Sn15 reveals a genome-wide trove of candidate effector homologs, and redundancy of virulence-related functions within an accessory chromosome.</title>
        <authorList>
            <person name="Bertazzoni S."/>
            <person name="Jones D.A.B."/>
            <person name="Phan H.T."/>
            <person name="Tan K.-C."/>
            <person name="Hane J.K."/>
        </authorList>
    </citation>
    <scope>NUCLEOTIDE SEQUENCE [LARGE SCALE GENOMIC DNA]</scope>
    <source>
        <strain evidence="9">SN15 / ATCC MYA-4574 / FGSC 10173)</strain>
    </source>
</reference>
<evidence type="ECO:0000313" key="9">
    <source>
        <dbReference type="Proteomes" id="UP000663193"/>
    </source>
</evidence>
<evidence type="ECO:0000256" key="2">
    <source>
        <dbReference type="ARBA" id="ARBA00022692"/>
    </source>
</evidence>
<feature type="transmembrane region" description="Helical" evidence="6">
    <location>
        <begin position="6"/>
        <end position="23"/>
    </location>
</feature>
<keyword evidence="4 6" id="KW-0472">Membrane</keyword>
<feature type="transmembrane region" description="Helical" evidence="6">
    <location>
        <begin position="43"/>
        <end position="65"/>
    </location>
</feature>
<name>A0A7U2EW84_PHANO</name>
<evidence type="ECO:0000256" key="5">
    <source>
        <dbReference type="ARBA" id="ARBA00038359"/>
    </source>
</evidence>
<protein>
    <recommendedName>
        <fullName evidence="7">Rhodopsin domain-containing protein</fullName>
    </recommendedName>
</protein>
<dbReference type="InterPro" id="IPR049326">
    <property type="entry name" value="Rhodopsin_dom_fungi"/>
</dbReference>
<comment type="subcellular location">
    <subcellularLocation>
        <location evidence="1">Membrane</location>
        <topology evidence="1">Multi-pass membrane protein</topology>
    </subcellularLocation>
</comment>
<keyword evidence="2 6" id="KW-0812">Transmembrane</keyword>
<dbReference type="Proteomes" id="UP000663193">
    <property type="component" value="Chromosome 4"/>
</dbReference>
<feature type="transmembrane region" description="Helical" evidence="6">
    <location>
        <begin position="85"/>
        <end position="109"/>
    </location>
</feature>
<feature type="transmembrane region" description="Helical" evidence="6">
    <location>
        <begin position="162"/>
        <end position="181"/>
    </location>
</feature>
<feature type="transmembrane region" description="Helical" evidence="6">
    <location>
        <begin position="121"/>
        <end position="142"/>
    </location>
</feature>
<evidence type="ECO:0000256" key="4">
    <source>
        <dbReference type="ARBA" id="ARBA00023136"/>
    </source>
</evidence>
<feature type="domain" description="Rhodopsin" evidence="7">
    <location>
        <begin position="24"/>
        <end position="266"/>
    </location>
</feature>
<accession>A0A7U2EW84</accession>
<evidence type="ECO:0000256" key="3">
    <source>
        <dbReference type="ARBA" id="ARBA00022989"/>
    </source>
</evidence>
<evidence type="ECO:0000259" key="7">
    <source>
        <dbReference type="Pfam" id="PF20684"/>
    </source>
</evidence>
<dbReference type="GO" id="GO:0016020">
    <property type="term" value="C:membrane"/>
    <property type="evidence" value="ECO:0007669"/>
    <property type="project" value="UniProtKB-SubCell"/>
</dbReference>
<proteinExistence type="inferred from homology"/>
<feature type="transmembrane region" description="Helical" evidence="6">
    <location>
        <begin position="202"/>
        <end position="223"/>
    </location>
</feature>
<dbReference type="EMBL" id="CP069026">
    <property type="protein sequence ID" value="QRC93862.1"/>
    <property type="molecule type" value="Genomic_DNA"/>
</dbReference>
<feature type="transmembrane region" description="Helical" evidence="6">
    <location>
        <begin position="235"/>
        <end position="257"/>
    </location>
</feature>
<keyword evidence="9" id="KW-1185">Reference proteome</keyword>
<dbReference type="OrthoDB" id="5401779at2759"/>
<dbReference type="PANTHER" id="PTHR33048">
    <property type="entry name" value="PTH11-LIKE INTEGRAL MEMBRANE PROTEIN (AFU_ORTHOLOGUE AFUA_5G11245)"/>
    <property type="match status" value="1"/>
</dbReference>
<dbReference type="PANTHER" id="PTHR33048:SF92">
    <property type="entry name" value="INTEGRAL MEMBRANE PROTEIN"/>
    <property type="match status" value="1"/>
</dbReference>